<dbReference type="PANTHER" id="PTHR39344:SF1">
    <property type="entry name" value="UPF0182 PROTEIN SLL1060"/>
    <property type="match status" value="1"/>
</dbReference>
<keyword evidence="2 5" id="KW-0812">Transmembrane</keyword>
<evidence type="ECO:0000256" key="2">
    <source>
        <dbReference type="ARBA" id="ARBA00022692"/>
    </source>
</evidence>
<dbReference type="GO" id="GO:0005886">
    <property type="term" value="C:plasma membrane"/>
    <property type="evidence" value="ECO:0007669"/>
    <property type="project" value="UniProtKB-SubCell"/>
</dbReference>
<keyword evidence="4 5" id="KW-0472">Membrane</keyword>
<evidence type="ECO:0000256" key="3">
    <source>
        <dbReference type="ARBA" id="ARBA00022989"/>
    </source>
</evidence>
<feature type="region of interest" description="Disordered" evidence="6">
    <location>
        <begin position="900"/>
        <end position="979"/>
    </location>
</feature>
<feature type="transmembrane region" description="Helical" evidence="5">
    <location>
        <begin position="283"/>
        <end position="303"/>
    </location>
</feature>
<dbReference type="PANTHER" id="PTHR39344">
    <property type="entry name" value="UPF0182 PROTEIN SLL1060"/>
    <property type="match status" value="1"/>
</dbReference>
<feature type="transmembrane region" description="Helical" evidence="5">
    <location>
        <begin position="12"/>
        <end position="34"/>
    </location>
</feature>
<keyword evidence="8" id="KW-1185">Reference proteome</keyword>
<feature type="compositionally biased region" description="Low complexity" evidence="6">
    <location>
        <begin position="946"/>
        <end position="955"/>
    </location>
</feature>
<dbReference type="HAMAP" id="MF_01600">
    <property type="entry name" value="UPF0182"/>
    <property type="match status" value="1"/>
</dbReference>
<dbReference type="GO" id="GO:0005576">
    <property type="term" value="C:extracellular region"/>
    <property type="evidence" value="ECO:0007669"/>
    <property type="project" value="TreeGrafter"/>
</dbReference>
<feature type="compositionally biased region" description="Basic and acidic residues" evidence="6">
    <location>
        <begin position="900"/>
        <end position="919"/>
    </location>
</feature>
<feature type="transmembrane region" description="Helical" evidence="5">
    <location>
        <begin position="257"/>
        <end position="276"/>
    </location>
</feature>
<organism evidence="7 8">
    <name type="scientific">Corynebacterium pseudokroppenstedtii</name>
    <dbReference type="NCBI Taxonomy" id="2804917"/>
    <lineage>
        <taxon>Bacteria</taxon>
        <taxon>Bacillati</taxon>
        <taxon>Actinomycetota</taxon>
        <taxon>Actinomycetes</taxon>
        <taxon>Mycobacteriales</taxon>
        <taxon>Corynebacteriaceae</taxon>
        <taxon>Corynebacterium</taxon>
    </lineage>
</organism>
<feature type="compositionally biased region" description="Polar residues" evidence="6">
    <location>
        <begin position="996"/>
        <end position="1008"/>
    </location>
</feature>
<keyword evidence="1 5" id="KW-1003">Cell membrane</keyword>
<feature type="region of interest" description="Disordered" evidence="6">
    <location>
        <begin position="991"/>
        <end position="1019"/>
    </location>
</feature>
<dbReference type="Proteomes" id="UP001174314">
    <property type="component" value="Chromosome"/>
</dbReference>
<evidence type="ECO:0000313" key="7">
    <source>
        <dbReference type="EMBL" id="WPF24442.1"/>
    </source>
</evidence>
<dbReference type="RefSeq" id="WP_204087347.1">
    <property type="nucleotide sequence ID" value="NZ_CP137757.1"/>
</dbReference>
<proteinExistence type="inferred from homology"/>
<gene>
    <name evidence="7" type="ORF">Q0N40_07825</name>
</gene>
<dbReference type="InterPro" id="IPR005372">
    <property type="entry name" value="UPF0182"/>
</dbReference>
<dbReference type="NCBIfam" id="NF000825">
    <property type="entry name" value="PRK00068.1"/>
    <property type="match status" value="1"/>
</dbReference>
<feature type="compositionally biased region" description="Basic and acidic residues" evidence="6">
    <location>
        <begin position="956"/>
        <end position="972"/>
    </location>
</feature>
<sequence length="1019" mass="112637">MPKSVKRKAPRRWAVVAVILAIIVMLLPVAVAVFTDVAWFNSMNFGRVYVTELVTRIVLFVVVGLLAAASIWAAAWVAIKYRPLVPEDADPHSPLEAYRQVIVRSSRAVLVGLPLVVGLFAGLAAQSEWRMILMFMHRESFGESDPQFHHDYGFYAFSVPFWSWLLSVLLTLTVVAFVVNLVMNWLLGAIRTGDPRAGKRATVMSQARVQMASIAGIFMVVKAVDYWFDRYRLLSKDHSTFTGGSFTDINAVLPAKIVLLVVSVVVAAAFFAAIFLRDLRIPAMAAVLMVASAGIIGVAWPLVVEQFNVSPNRAAKERDYIERNIKSTRYNYGLTDEHVTYDRNWGADEKSKSDQNESVANDSATISNIRLLDPEAISATFTQQQQLKNFYGFPSDLSIDRYEHNGEMQDYVVAARELDPKSLSGNQQDWINKHTVYTHGNGFIAAPANKVDEVARDVGSSRGGYPIYTVADLQSKDRTKSDDPDTLKIKVDQPRIYYGPRVADTDQDYAIVGDDGSGKPREYDTDGSNYTYEGKGGVGIGNIVSRAMYSLKYQSMNLLLSDAVGKNSKIVYDRDPRDRVHKVAPWLTTDSQTYPAVIDGRIKWIVDGYTSVNNLPYSEHTQISGATEDSLNPDGTEQNTVGNSVSYIRNSVKATVDAYDGTVDLYAFDESDPILKSWRRSFPETVKPKSDISDELMKHLRYPEDLFKIQRELLTRYHVSDPGVFFTNDSFWSVPLDPTASEQGLRDKNQPPYYVVASDPKTGDPSFQLITPLRGLKREFLSAHMAVSSDPKTYGKITVRVLPTDTQTQGPKQAQDTMMSSDQISRERTLLEGSSTLINGNLLTLPVGDGGILYVEPVYSKRKEQESAFPKLLRVLVFYNGQVGYAPTIGEALSQVGIDPKETTTTKEVDGSDKDKSDQNDSDSDSGSNSDDNSGDNKDDSDKNDSSSTAVSPSSDDVKELDDAVQRVRDAKNSGSFEDYGKALDELQKALEKYQSDTGSSGSTQLTDTEGPKLSGSGS</sequence>
<feature type="transmembrane region" description="Helical" evidence="5">
    <location>
        <begin position="161"/>
        <end position="188"/>
    </location>
</feature>
<name>A0AAU0PYT9_9CORY</name>
<evidence type="ECO:0000313" key="8">
    <source>
        <dbReference type="Proteomes" id="UP001174314"/>
    </source>
</evidence>
<evidence type="ECO:0000256" key="5">
    <source>
        <dbReference type="HAMAP-Rule" id="MF_01600"/>
    </source>
</evidence>
<comment type="similarity">
    <text evidence="5">Belongs to the UPF0182 family.</text>
</comment>
<feature type="transmembrane region" description="Helical" evidence="5">
    <location>
        <begin position="209"/>
        <end position="228"/>
    </location>
</feature>
<evidence type="ECO:0000256" key="1">
    <source>
        <dbReference type="ARBA" id="ARBA00022475"/>
    </source>
</evidence>
<keyword evidence="3 5" id="KW-1133">Transmembrane helix</keyword>
<protein>
    <recommendedName>
        <fullName evidence="5">UPF0182 protein Q0N40_07825</fullName>
    </recommendedName>
</protein>
<dbReference type="EMBL" id="CP137757">
    <property type="protein sequence ID" value="WPF24442.1"/>
    <property type="molecule type" value="Genomic_DNA"/>
</dbReference>
<reference evidence="7 8" key="1">
    <citation type="submission" date="2023-10" db="EMBL/GenBank/DDBJ databases">
        <title>complete genome sequence of Corynebacterium pseudokroppenstedtii P15-C1.</title>
        <authorList>
            <person name="Bruggemann H."/>
            <person name="Poehlein A."/>
        </authorList>
    </citation>
    <scope>NUCLEOTIDE SEQUENCE [LARGE SCALE GENOMIC DNA]</scope>
    <source>
        <strain evidence="7 8">P15_C1</strain>
    </source>
</reference>
<evidence type="ECO:0000256" key="6">
    <source>
        <dbReference type="SAM" id="MobiDB-lite"/>
    </source>
</evidence>
<dbReference type="Pfam" id="PF03699">
    <property type="entry name" value="UPF0182"/>
    <property type="match status" value="1"/>
</dbReference>
<evidence type="ECO:0000256" key="4">
    <source>
        <dbReference type="ARBA" id="ARBA00023136"/>
    </source>
</evidence>
<accession>A0AAU0PYT9</accession>
<feature type="transmembrane region" description="Helical" evidence="5">
    <location>
        <begin position="54"/>
        <end position="79"/>
    </location>
</feature>
<comment type="subcellular location">
    <subcellularLocation>
        <location evidence="5">Cell membrane</location>
        <topology evidence="5">Multi-pass membrane protein</topology>
    </subcellularLocation>
</comment>
<dbReference type="KEGG" id="cpsk:Q0N40_07825"/>
<feature type="transmembrane region" description="Helical" evidence="5">
    <location>
        <begin position="108"/>
        <end position="126"/>
    </location>
</feature>
<feature type="compositionally biased region" description="Basic and acidic residues" evidence="6">
    <location>
        <begin position="935"/>
        <end position="945"/>
    </location>
</feature>
<dbReference type="AlphaFoldDB" id="A0AAU0PYT9"/>